<dbReference type="Proteomes" id="UP001347796">
    <property type="component" value="Unassembled WGS sequence"/>
</dbReference>
<evidence type="ECO:0000256" key="1">
    <source>
        <dbReference type="SAM" id="MobiDB-lite"/>
    </source>
</evidence>
<dbReference type="InterPro" id="IPR019341">
    <property type="entry name" value="Alpha/Gamma-adaptin-bd_p34"/>
</dbReference>
<proteinExistence type="predicted"/>
<dbReference type="Pfam" id="PF10199">
    <property type="entry name" value="Adaptin_binding"/>
    <property type="match status" value="1"/>
</dbReference>
<evidence type="ECO:0000313" key="3">
    <source>
        <dbReference type="Proteomes" id="UP001347796"/>
    </source>
</evidence>
<dbReference type="PANTHER" id="PTHR14659:SF1">
    <property type="entry name" value="ALPHA- AND GAMMA-ADAPTIN-BINDING PROTEIN P34"/>
    <property type="match status" value="1"/>
</dbReference>
<dbReference type="AlphaFoldDB" id="A0AAN8JQQ6"/>
<organism evidence="2 3">
    <name type="scientific">Patella caerulea</name>
    <name type="common">Rayed Mediterranean limpet</name>
    <dbReference type="NCBI Taxonomy" id="87958"/>
    <lineage>
        <taxon>Eukaryota</taxon>
        <taxon>Metazoa</taxon>
        <taxon>Spiralia</taxon>
        <taxon>Lophotrochozoa</taxon>
        <taxon>Mollusca</taxon>
        <taxon>Gastropoda</taxon>
        <taxon>Patellogastropoda</taxon>
        <taxon>Patelloidea</taxon>
        <taxon>Patellidae</taxon>
        <taxon>Patella</taxon>
    </lineage>
</organism>
<dbReference type="PANTHER" id="PTHR14659">
    <property type="entry name" value="ALPHA- AND GAMMA-ADAPTIN-BINDING PROTEIN P34"/>
    <property type="match status" value="1"/>
</dbReference>
<gene>
    <name evidence="2" type="ORF">SNE40_012062</name>
</gene>
<dbReference type="Gene3D" id="3.40.50.11960">
    <property type="match status" value="1"/>
</dbReference>
<evidence type="ECO:0008006" key="4">
    <source>
        <dbReference type="Google" id="ProtNLM"/>
    </source>
</evidence>
<comment type="caution">
    <text evidence="2">The sequence shown here is derived from an EMBL/GenBank/DDBJ whole genome shotgun (WGS) entry which is preliminary data.</text>
</comment>
<protein>
    <recommendedName>
        <fullName evidence="4">Alpha-and gamma-adaptin-binding protein p34</fullName>
    </recommendedName>
</protein>
<keyword evidence="3" id="KW-1185">Reference proteome</keyword>
<accession>A0AAN8JQQ6</accession>
<name>A0AAN8JQQ6_PATCE</name>
<evidence type="ECO:0000313" key="2">
    <source>
        <dbReference type="EMBL" id="KAK6179780.1"/>
    </source>
</evidence>
<sequence length="344" mass="38293">MAAPCALFASCSEYNPSNFIKKILNVNELPASSTVAENVDAFPWKIDTKYYTATINLCTTDTRTIGDETFAESVQAFIVHFNNKEKSGLKVVDSWLPYLDQLEAQIKMLVCDTATDTHAVCRIATQKWCIEHEFEMVELEPEETSDSEDDFAETTGIKRIIQALHAHTWPNLCMKENPDVQSPYIKQLMREEAASKLSSSSEDKSDPNIPDSNAVTDSNTNTINNVSDSASSNFNNDTDQVTASGKENVKSDKKKTVRKSKEETIDSMLPSEEQAILAAIGQDHPEQESFEQLFEKLKVMKDKADSMPMGDRKVYAEKIAISFWNAIGGDDDEIAGLTDSDDDI</sequence>
<reference evidence="2 3" key="1">
    <citation type="submission" date="2024-01" db="EMBL/GenBank/DDBJ databases">
        <title>The genome of the rayed Mediterranean limpet Patella caerulea (Linnaeus, 1758).</title>
        <authorList>
            <person name="Anh-Thu Weber A."/>
            <person name="Halstead-Nussloch G."/>
        </authorList>
    </citation>
    <scope>NUCLEOTIDE SEQUENCE [LARGE SCALE GENOMIC DNA]</scope>
    <source>
        <strain evidence="2">AATW-2023a</strain>
        <tissue evidence="2">Whole specimen</tissue>
    </source>
</reference>
<dbReference type="EMBL" id="JAZGQO010000008">
    <property type="protein sequence ID" value="KAK6179780.1"/>
    <property type="molecule type" value="Genomic_DNA"/>
</dbReference>
<feature type="region of interest" description="Disordered" evidence="1">
    <location>
        <begin position="191"/>
        <end position="265"/>
    </location>
</feature>
<feature type="compositionally biased region" description="Polar residues" evidence="1">
    <location>
        <begin position="210"/>
        <end position="245"/>
    </location>
</feature>